<protein>
    <submittedName>
        <fullName evidence="2">Uncharacterized protein</fullName>
    </submittedName>
</protein>
<dbReference type="EMBL" id="PDXF01000019">
    <property type="protein sequence ID" value="RYO00429.1"/>
    <property type="molecule type" value="Genomic_DNA"/>
</dbReference>
<dbReference type="EMBL" id="PDXB01000012">
    <property type="protein sequence ID" value="RYN28819.1"/>
    <property type="molecule type" value="Genomic_DNA"/>
</dbReference>
<reference evidence="1" key="1">
    <citation type="submission" date="2017-10" db="EMBL/GenBank/DDBJ databases">
        <authorList>
            <person name="Armitage A.D."/>
            <person name="Barbara D.J."/>
            <person name="Woodhall J.W."/>
            <person name="Sreenivasaprasad S."/>
            <person name="Lane C.R."/>
            <person name="Clarkson J.P."/>
            <person name="Harrison R.J."/>
        </authorList>
    </citation>
    <scope>NUCLEOTIDE SEQUENCE</scope>
    <source>
        <strain evidence="1">FERA 1164</strain>
        <strain evidence="3">FERA 635</strain>
    </source>
</reference>
<sequence>MIDLRQYSDVSFGFEMMRQQSAVWNIELLVDRPRKQNDRHRPPVPRVEEIASDIYTRLPREIRNRVYAYCVEGSYDNEVIVRRTAIGNNRRFTHLVRQPCGQHSYQWVEDHTAKYLSAEGLGGDVARELLECYYWTRTFKFAHHELCLLKPFLETDGFGLGMIPAHYARRLHIQIQPLTFAFLLPDKRLFEEQMCRKTIETLAIIKTARTEVVVEVDLAQGSLSDGDYERFSKESAQFMLKIESVVEILRESGLRIRLATI</sequence>
<evidence type="ECO:0000313" key="2">
    <source>
        <dbReference type="EMBL" id="RYN56497.1"/>
    </source>
</evidence>
<reference evidence="1 4" key="2">
    <citation type="journal article" date="2019" name="bioRxiv">
        <title>Genomics, evolutionary history and diagnostics of the Alternaria alternata species group including apple and Asian pear pathotypes.</title>
        <authorList>
            <person name="Armitage A.D."/>
            <person name="Cockerton H.M."/>
            <person name="Sreenivasaprasad S."/>
            <person name="Woodhall J.W."/>
            <person name="Lane C.R."/>
            <person name="Harrison R.J."/>
            <person name="Clarkson J.P."/>
        </authorList>
    </citation>
    <scope>NUCLEOTIDE SEQUENCE [LARGE SCALE GENOMIC DNA]</scope>
    <source>
        <strain evidence="4">FERA 1082</strain>
        <strain evidence="1">FERA 1164</strain>
        <strain evidence="3">FERA 635</strain>
    </source>
</reference>
<dbReference type="Proteomes" id="UP000292402">
    <property type="component" value="Unassembled WGS sequence"/>
</dbReference>
<reference evidence="2" key="3">
    <citation type="journal article" date="2019" name="J. ISSAAS">
        <title>Genomics, evolutionary history and diagnostics of the Alternaria alternata species group including apple and Asian pear pathotypes.</title>
        <authorList>
            <person name="Armitage A.D."/>
            <person name="Cockerton H.M."/>
            <person name="Sreenivasaprasad S."/>
            <person name="Woodhall J."/>
            <person name="Lane C."/>
            <person name="Harrison R.J."/>
            <person name="Clarkson J.P."/>
        </authorList>
    </citation>
    <scope>NUCLEOTIDE SEQUENCE</scope>
    <source>
        <strain evidence="2">FERA 1082</strain>
    </source>
</reference>
<keyword evidence="5" id="KW-1185">Reference proteome</keyword>
<dbReference type="Proteomes" id="UP000292340">
    <property type="component" value="Unassembled WGS sequence"/>
</dbReference>
<proteinExistence type="predicted"/>
<evidence type="ECO:0000313" key="1">
    <source>
        <dbReference type="EMBL" id="RYN28819.1"/>
    </source>
</evidence>
<organism evidence="2 4">
    <name type="scientific">Alternaria tenuissima</name>
    <dbReference type="NCBI Taxonomy" id="119927"/>
    <lineage>
        <taxon>Eukaryota</taxon>
        <taxon>Fungi</taxon>
        <taxon>Dikarya</taxon>
        <taxon>Ascomycota</taxon>
        <taxon>Pezizomycotina</taxon>
        <taxon>Dothideomycetes</taxon>
        <taxon>Pleosporomycetidae</taxon>
        <taxon>Pleosporales</taxon>
        <taxon>Pleosporineae</taxon>
        <taxon>Pleosporaceae</taxon>
        <taxon>Alternaria</taxon>
        <taxon>Alternaria sect. Alternaria</taxon>
        <taxon>Alternaria alternata complex</taxon>
    </lineage>
</organism>
<comment type="caution">
    <text evidence="2">The sequence shown here is derived from an EMBL/GenBank/DDBJ whole genome shotgun (WGS) entry which is preliminary data.</text>
</comment>
<dbReference type="AlphaFoldDB" id="A0A4Q4PFC1"/>
<dbReference type="Proteomes" id="UP000293195">
    <property type="component" value="Unassembled WGS sequence"/>
</dbReference>
<evidence type="ECO:0000313" key="4">
    <source>
        <dbReference type="Proteomes" id="UP000292402"/>
    </source>
</evidence>
<evidence type="ECO:0000313" key="5">
    <source>
        <dbReference type="Proteomes" id="UP000293195"/>
    </source>
</evidence>
<gene>
    <name evidence="2" type="ORF">AA0114_g3043</name>
    <name evidence="1" type="ORF">AA0115_g5878</name>
    <name evidence="3" type="ORF">AA0119_g5984</name>
</gene>
<name>A0A4Q4PFC1_9PLEO</name>
<evidence type="ECO:0000313" key="3">
    <source>
        <dbReference type="EMBL" id="RYO00429.1"/>
    </source>
</evidence>
<dbReference type="EMBL" id="PDXA01000007">
    <property type="protein sequence ID" value="RYN56497.1"/>
    <property type="molecule type" value="Genomic_DNA"/>
</dbReference>
<accession>A0A4Q4PFC1</accession>